<organism evidence="8 9">
    <name type="scientific">Crinalium epipsammum PCC 9333</name>
    <dbReference type="NCBI Taxonomy" id="1173022"/>
    <lineage>
        <taxon>Bacteria</taxon>
        <taxon>Bacillati</taxon>
        <taxon>Cyanobacteriota</taxon>
        <taxon>Cyanophyceae</taxon>
        <taxon>Gomontiellales</taxon>
        <taxon>Gomontiellaceae</taxon>
        <taxon>Crinalium</taxon>
    </lineage>
</organism>
<feature type="active site" evidence="5">
    <location>
        <position position="14"/>
    </location>
</feature>
<dbReference type="eggNOG" id="COG1254">
    <property type="taxonomic scope" value="Bacteria"/>
</dbReference>
<dbReference type="PANTHER" id="PTHR47268">
    <property type="entry name" value="ACYLPHOSPHATASE"/>
    <property type="match status" value="1"/>
</dbReference>
<dbReference type="AlphaFoldDB" id="K9VUF5"/>
<feature type="active site" evidence="5">
    <location>
        <position position="32"/>
    </location>
</feature>
<dbReference type="PATRIC" id="fig|1173022.3.peg.105"/>
<evidence type="ECO:0000256" key="1">
    <source>
        <dbReference type="ARBA" id="ARBA00005614"/>
    </source>
</evidence>
<dbReference type="EC" id="3.6.1.7" evidence="2 5"/>
<dbReference type="STRING" id="1173022.Cri9333_0097"/>
<dbReference type="InterPro" id="IPR020456">
    <property type="entry name" value="Acylphosphatase"/>
</dbReference>
<dbReference type="SUPFAM" id="SSF54975">
    <property type="entry name" value="Acylphosphatase/BLUF domain-like"/>
    <property type="match status" value="1"/>
</dbReference>
<evidence type="ECO:0000256" key="3">
    <source>
        <dbReference type="ARBA" id="ARBA00015991"/>
    </source>
</evidence>
<evidence type="ECO:0000259" key="7">
    <source>
        <dbReference type="PROSITE" id="PS51160"/>
    </source>
</evidence>
<proteinExistence type="inferred from homology"/>
<keyword evidence="9" id="KW-1185">Reference proteome</keyword>
<evidence type="ECO:0000313" key="8">
    <source>
        <dbReference type="EMBL" id="AFZ11097.1"/>
    </source>
</evidence>
<feature type="domain" description="Acylphosphatase-like" evidence="7">
    <location>
        <begin position="1"/>
        <end position="85"/>
    </location>
</feature>
<accession>K9VUF5</accession>
<keyword evidence="5" id="KW-0378">Hydrolase</keyword>
<dbReference type="PROSITE" id="PS51160">
    <property type="entry name" value="ACYLPHOSPHATASE_3"/>
    <property type="match status" value="1"/>
</dbReference>
<name>K9VUF5_9CYAN</name>
<reference evidence="8 9" key="1">
    <citation type="submission" date="2012-06" db="EMBL/GenBank/DDBJ databases">
        <title>Finished chromosome of genome of Crinalium epipsammum PCC 9333.</title>
        <authorList>
            <consortium name="US DOE Joint Genome Institute"/>
            <person name="Gugger M."/>
            <person name="Coursin T."/>
            <person name="Rippka R."/>
            <person name="Tandeau De Marsac N."/>
            <person name="Huntemann M."/>
            <person name="Wei C.-L."/>
            <person name="Han J."/>
            <person name="Detter J.C."/>
            <person name="Han C."/>
            <person name="Tapia R."/>
            <person name="Davenport K."/>
            <person name="Daligault H."/>
            <person name="Erkkila T."/>
            <person name="Gu W."/>
            <person name="Munk A.C.C."/>
            <person name="Teshima H."/>
            <person name="Xu Y."/>
            <person name="Chain P."/>
            <person name="Chen A."/>
            <person name="Krypides N."/>
            <person name="Mavromatis K."/>
            <person name="Markowitz V."/>
            <person name="Szeto E."/>
            <person name="Ivanova N."/>
            <person name="Mikhailova N."/>
            <person name="Ovchinnikova G."/>
            <person name="Pagani I."/>
            <person name="Pati A."/>
            <person name="Goodwin L."/>
            <person name="Peters L."/>
            <person name="Pitluck S."/>
            <person name="Woyke T."/>
            <person name="Kerfeld C."/>
        </authorList>
    </citation>
    <scope>NUCLEOTIDE SEQUENCE [LARGE SCALE GENOMIC DNA]</scope>
    <source>
        <strain evidence="8 9">PCC 9333</strain>
    </source>
</reference>
<dbReference type="HOGENOM" id="CLU_141932_3_2_3"/>
<dbReference type="InterPro" id="IPR001792">
    <property type="entry name" value="Acylphosphatase-like_dom"/>
</dbReference>
<evidence type="ECO:0000256" key="5">
    <source>
        <dbReference type="PROSITE-ProRule" id="PRU00520"/>
    </source>
</evidence>
<evidence type="ECO:0000313" key="9">
    <source>
        <dbReference type="Proteomes" id="UP000010472"/>
    </source>
</evidence>
<dbReference type="InterPro" id="IPR036046">
    <property type="entry name" value="Acylphosphatase-like_dom_sf"/>
</dbReference>
<comment type="catalytic activity">
    <reaction evidence="4 5">
        <text>an acyl phosphate + H2O = a carboxylate + phosphate + H(+)</text>
        <dbReference type="Rhea" id="RHEA:14965"/>
        <dbReference type="ChEBI" id="CHEBI:15377"/>
        <dbReference type="ChEBI" id="CHEBI:15378"/>
        <dbReference type="ChEBI" id="CHEBI:29067"/>
        <dbReference type="ChEBI" id="CHEBI:43474"/>
        <dbReference type="ChEBI" id="CHEBI:59918"/>
        <dbReference type="EC" id="3.6.1.7"/>
    </reaction>
</comment>
<dbReference type="PANTHER" id="PTHR47268:SF4">
    <property type="entry name" value="ACYLPHOSPHATASE"/>
    <property type="match status" value="1"/>
</dbReference>
<evidence type="ECO:0000256" key="2">
    <source>
        <dbReference type="ARBA" id="ARBA00012150"/>
    </source>
</evidence>
<gene>
    <name evidence="8" type="ORF">Cri9333_0097</name>
</gene>
<evidence type="ECO:0000256" key="6">
    <source>
        <dbReference type="RuleBase" id="RU004168"/>
    </source>
</evidence>
<sequence>MFLFHRIVQGVGYRFATVNQANQLGISGWVRNLPDQRVEAVFEGTPEAVTGMISWCKQGPLGAVVNSVIVEYEEVEGLPRFEIKR</sequence>
<evidence type="ECO:0000256" key="4">
    <source>
        <dbReference type="ARBA" id="ARBA00047645"/>
    </source>
</evidence>
<dbReference type="Pfam" id="PF00708">
    <property type="entry name" value="Acylphosphatase"/>
    <property type="match status" value="1"/>
</dbReference>
<dbReference type="Proteomes" id="UP000010472">
    <property type="component" value="Chromosome"/>
</dbReference>
<protein>
    <recommendedName>
        <fullName evidence="3 5">acylphosphatase</fullName>
        <ecNumber evidence="2 5">3.6.1.7</ecNumber>
    </recommendedName>
</protein>
<dbReference type="Gene3D" id="3.30.70.100">
    <property type="match status" value="1"/>
</dbReference>
<comment type="similarity">
    <text evidence="1 6">Belongs to the acylphosphatase family.</text>
</comment>
<dbReference type="GO" id="GO:0003998">
    <property type="term" value="F:acylphosphatase activity"/>
    <property type="evidence" value="ECO:0007669"/>
    <property type="project" value="UniProtKB-EC"/>
</dbReference>
<dbReference type="KEGG" id="cep:Cri9333_0097"/>
<dbReference type="EMBL" id="CP003620">
    <property type="protein sequence ID" value="AFZ11097.1"/>
    <property type="molecule type" value="Genomic_DNA"/>
</dbReference>